<evidence type="ECO:0000256" key="1">
    <source>
        <dbReference type="ARBA" id="ARBA00004571"/>
    </source>
</evidence>
<protein>
    <submittedName>
        <fullName evidence="15">TonB-dependent siderophore receptor</fullName>
    </submittedName>
</protein>
<name>A0ABU1BTV6_9BURK</name>
<proteinExistence type="inferred from homology"/>
<keyword evidence="16" id="KW-1185">Reference proteome</keyword>
<keyword evidence="12" id="KW-0732">Signal</keyword>
<evidence type="ECO:0000259" key="13">
    <source>
        <dbReference type="Pfam" id="PF00593"/>
    </source>
</evidence>
<dbReference type="Pfam" id="PF07715">
    <property type="entry name" value="Plug"/>
    <property type="match status" value="1"/>
</dbReference>
<comment type="subcellular location">
    <subcellularLocation>
        <location evidence="1 10">Cell outer membrane</location>
        <topology evidence="1 10">Multi-pass membrane protein</topology>
    </subcellularLocation>
</comment>
<dbReference type="SUPFAM" id="SSF56935">
    <property type="entry name" value="Porins"/>
    <property type="match status" value="1"/>
</dbReference>
<keyword evidence="6 11" id="KW-0798">TonB box</keyword>
<feature type="chain" id="PRO_5045370849" evidence="12">
    <location>
        <begin position="28"/>
        <end position="731"/>
    </location>
</feature>
<dbReference type="RefSeq" id="WP_338438503.1">
    <property type="nucleotide sequence ID" value="NZ_JAUYVH010000027.1"/>
</dbReference>
<evidence type="ECO:0000256" key="6">
    <source>
        <dbReference type="ARBA" id="ARBA00023077"/>
    </source>
</evidence>
<evidence type="ECO:0000256" key="7">
    <source>
        <dbReference type="ARBA" id="ARBA00023136"/>
    </source>
</evidence>
<keyword evidence="8 15" id="KW-0675">Receptor</keyword>
<evidence type="ECO:0000256" key="11">
    <source>
        <dbReference type="RuleBase" id="RU003357"/>
    </source>
</evidence>
<dbReference type="InterPro" id="IPR000531">
    <property type="entry name" value="Beta-barrel_TonB"/>
</dbReference>
<dbReference type="Gene3D" id="2.40.170.20">
    <property type="entry name" value="TonB-dependent receptor, beta-barrel domain"/>
    <property type="match status" value="1"/>
</dbReference>
<comment type="similarity">
    <text evidence="2 10 11">Belongs to the TonB-dependent receptor family.</text>
</comment>
<evidence type="ECO:0000256" key="3">
    <source>
        <dbReference type="ARBA" id="ARBA00022448"/>
    </source>
</evidence>
<dbReference type="CDD" id="cd01347">
    <property type="entry name" value="ligand_gated_channel"/>
    <property type="match status" value="1"/>
</dbReference>
<evidence type="ECO:0000259" key="14">
    <source>
        <dbReference type="Pfam" id="PF07715"/>
    </source>
</evidence>
<comment type="caution">
    <text evidence="15">The sequence shown here is derived from an EMBL/GenBank/DDBJ whole genome shotgun (WGS) entry which is preliminary data.</text>
</comment>
<keyword evidence="3 10" id="KW-0813">Transport</keyword>
<evidence type="ECO:0000313" key="15">
    <source>
        <dbReference type="EMBL" id="MDQ9172442.1"/>
    </source>
</evidence>
<keyword evidence="7 10" id="KW-0472">Membrane</keyword>
<dbReference type="InterPro" id="IPR036942">
    <property type="entry name" value="Beta-barrel_TonB_sf"/>
</dbReference>
<dbReference type="Gene3D" id="2.170.130.10">
    <property type="entry name" value="TonB-dependent receptor, plug domain"/>
    <property type="match status" value="1"/>
</dbReference>
<dbReference type="PROSITE" id="PS52016">
    <property type="entry name" value="TONB_DEPENDENT_REC_3"/>
    <property type="match status" value="1"/>
</dbReference>
<evidence type="ECO:0000256" key="8">
    <source>
        <dbReference type="ARBA" id="ARBA00023170"/>
    </source>
</evidence>
<organism evidence="15 16">
    <name type="scientific">Keguizhuia sedimenti</name>
    <dbReference type="NCBI Taxonomy" id="3064264"/>
    <lineage>
        <taxon>Bacteria</taxon>
        <taxon>Pseudomonadati</taxon>
        <taxon>Pseudomonadota</taxon>
        <taxon>Betaproteobacteria</taxon>
        <taxon>Burkholderiales</taxon>
        <taxon>Oxalobacteraceae</taxon>
        <taxon>Keguizhuia</taxon>
    </lineage>
</organism>
<feature type="domain" description="TonB-dependent receptor plug" evidence="14">
    <location>
        <begin position="84"/>
        <end position="180"/>
    </location>
</feature>
<evidence type="ECO:0000256" key="5">
    <source>
        <dbReference type="ARBA" id="ARBA00022692"/>
    </source>
</evidence>
<evidence type="ECO:0000313" key="16">
    <source>
        <dbReference type="Proteomes" id="UP001225596"/>
    </source>
</evidence>
<keyword evidence="5 10" id="KW-0812">Transmembrane</keyword>
<dbReference type="InterPro" id="IPR039426">
    <property type="entry name" value="TonB-dep_rcpt-like"/>
</dbReference>
<dbReference type="Pfam" id="PF00593">
    <property type="entry name" value="TonB_dep_Rec_b-barrel"/>
    <property type="match status" value="1"/>
</dbReference>
<evidence type="ECO:0000256" key="9">
    <source>
        <dbReference type="ARBA" id="ARBA00023237"/>
    </source>
</evidence>
<evidence type="ECO:0000256" key="12">
    <source>
        <dbReference type="SAM" id="SignalP"/>
    </source>
</evidence>
<keyword evidence="4 10" id="KW-1134">Transmembrane beta strand</keyword>
<keyword evidence="9 10" id="KW-0998">Cell outer membrane</keyword>
<evidence type="ECO:0000256" key="2">
    <source>
        <dbReference type="ARBA" id="ARBA00009810"/>
    </source>
</evidence>
<dbReference type="PANTHER" id="PTHR32552:SF74">
    <property type="entry name" value="HYDROXAMATE SIDEROPHORE RECEPTOR FHUE"/>
    <property type="match status" value="1"/>
</dbReference>
<dbReference type="Proteomes" id="UP001225596">
    <property type="component" value="Unassembled WGS sequence"/>
</dbReference>
<dbReference type="NCBIfam" id="TIGR01783">
    <property type="entry name" value="TonB-siderophor"/>
    <property type="match status" value="1"/>
</dbReference>
<evidence type="ECO:0000256" key="10">
    <source>
        <dbReference type="PROSITE-ProRule" id="PRU01360"/>
    </source>
</evidence>
<gene>
    <name evidence="15" type="ORF">Q8A64_18735</name>
</gene>
<dbReference type="PANTHER" id="PTHR32552">
    <property type="entry name" value="FERRICHROME IRON RECEPTOR-RELATED"/>
    <property type="match status" value="1"/>
</dbReference>
<feature type="signal peptide" evidence="12">
    <location>
        <begin position="1"/>
        <end position="27"/>
    </location>
</feature>
<accession>A0ABU1BTV6</accession>
<evidence type="ECO:0000256" key="4">
    <source>
        <dbReference type="ARBA" id="ARBA00022452"/>
    </source>
</evidence>
<dbReference type="InterPro" id="IPR010105">
    <property type="entry name" value="TonB_sidphr_rcpt"/>
</dbReference>
<dbReference type="InterPro" id="IPR037066">
    <property type="entry name" value="Plug_dom_sf"/>
</dbReference>
<reference evidence="15 16" key="1">
    <citation type="submission" date="2023-08" db="EMBL/GenBank/DDBJ databases">
        <title>Oxalobacteraceae gen .nov., isolated from river sludge outside the plant.</title>
        <authorList>
            <person name="Zhao S.Y."/>
        </authorList>
    </citation>
    <scope>NUCLEOTIDE SEQUENCE [LARGE SCALE GENOMIC DNA]</scope>
    <source>
        <strain evidence="15 16">R-40</strain>
    </source>
</reference>
<dbReference type="EMBL" id="JAUYVH010000027">
    <property type="protein sequence ID" value="MDQ9172442.1"/>
    <property type="molecule type" value="Genomic_DNA"/>
</dbReference>
<dbReference type="InterPro" id="IPR012910">
    <property type="entry name" value="Plug_dom"/>
</dbReference>
<feature type="domain" description="TonB-dependent receptor-like beta-barrel" evidence="13">
    <location>
        <begin position="276"/>
        <end position="701"/>
    </location>
</feature>
<sequence>MSHRLSFKLSPLSVAVLTAIFAFPAFAQQKQSMDGEPASAASSAADGVMPTVTVIADGLSSRTEGTGSYTTGTVNTATRFDMSLRDTPQSVSVITRTQLDDFGVRDINSALEMATGINVERVETDRTYYTARGFDIQNFQVDGIGLPLTFGNVEGDLDTAIYDRIEVVRGGTGLMASMSDPSATINFVRKRPTKALQASVGVTVGSWNYRRVDADVSTPFNESGSVRGRLVAAHEDKDSYLDRYAHKKSLLYGVVEADLTKNTTLAIGHNVQQNDADSPLWGALPLYDTSGNPTRYDRSTSTATDWAYWDGKKTGSFMELSHFFDSGWQAKAILTRNKTTEDSELFYVYGTPNPTTPGSDLFSYPSQYEFVNRQTLFDVYANGPFTLFGREHELMFGANWAKSRSENVSNYGVGIGTEIPALEDWDGDYAIPSFTAAVDGSKFTDEQTSLYGAVRLNATDRLMLLAGARHTDVESKGIAYGVGRSKDSNKLTPYYGASYRLNNTYSVYGSYTKIFRPQTETDISGARLDPVTGKSYEAGIKGEFFDKQLNATFAVFRSRQKNLAEIAGMVPTSHYVASEGISSEGYEFDVSGEVLPGLQLSGGFTYVDLEDSEGEEARPYVPRKSARMAASYRLPFMSQMKIGAHVRWQDDIYRIADNTPTTGSNAGSEIRVRQDSYALVDLMARYEFSKNLSATLNLNNLTDEKYITSLYWDQGFYGAGRNATVALNWTY</sequence>